<keyword evidence="7 9" id="KW-0811">Translocation</keyword>
<comment type="function">
    <text evidence="9">Essential subunit of the Sec protein translocation channel SecYEG. Clamps together the 2 halves of SecY. May contact the channel plug during translocation.</text>
</comment>
<keyword evidence="6 9" id="KW-1133">Transmembrane helix</keyword>
<dbReference type="HAMAP" id="MF_00422">
    <property type="entry name" value="SecE"/>
    <property type="match status" value="1"/>
</dbReference>
<feature type="transmembrane region" description="Helical" evidence="9">
    <location>
        <begin position="27"/>
        <end position="56"/>
    </location>
</feature>
<reference evidence="10 11" key="1">
    <citation type="journal article" date="2016" name="Nat. Commun.">
        <title>Thousands of microbial genomes shed light on interconnected biogeochemical processes in an aquifer system.</title>
        <authorList>
            <person name="Anantharaman K."/>
            <person name="Brown C.T."/>
            <person name="Hug L.A."/>
            <person name="Sharon I."/>
            <person name="Castelle C.J."/>
            <person name="Probst A.J."/>
            <person name="Thomas B.C."/>
            <person name="Singh A."/>
            <person name="Wilkins M.J."/>
            <person name="Karaoz U."/>
            <person name="Brodie E.L."/>
            <person name="Williams K.H."/>
            <person name="Hubbard S.S."/>
            <person name="Banfield J.F."/>
        </authorList>
    </citation>
    <scope>NUCLEOTIDE SEQUENCE [LARGE SCALE GENOMIC DNA]</scope>
</reference>
<sequence>MFSKLSTFLRESLREFKRINWPNRKEATVLIGVVIFVCLAFAIFLGALDFLFVYLLELFII</sequence>
<dbReference type="InterPro" id="IPR001901">
    <property type="entry name" value="Translocase_SecE/Sec61-g"/>
</dbReference>
<dbReference type="GO" id="GO:0009306">
    <property type="term" value="P:protein secretion"/>
    <property type="evidence" value="ECO:0007669"/>
    <property type="project" value="UniProtKB-UniRule"/>
</dbReference>
<dbReference type="InterPro" id="IPR038379">
    <property type="entry name" value="SecE_sf"/>
</dbReference>
<evidence type="ECO:0000256" key="7">
    <source>
        <dbReference type="ARBA" id="ARBA00023010"/>
    </source>
</evidence>
<comment type="caution">
    <text evidence="10">The sequence shown here is derived from an EMBL/GenBank/DDBJ whole genome shotgun (WGS) entry which is preliminary data.</text>
</comment>
<keyword evidence="5 9" id="KW-0653">Protein transport</keyword>
<dbReference type="PROSITE" id="PS01067">
    <property type="entry name" value="SECE_SEC61G"/>
    <property type="match status" value="1"/>
</dbReference>
<dbReference type="GO" id="GO:0008320">
    <property type="term" value="F:protein transmembrane transporter activity"/>
    <property type="evidence" value="ECO:0007669"/>
    <property type="project" value="UniProtKB-UniRule"/>
</dbReference>
<evidence type="ECO:0000256" key="3">
    <source>
        <dbReference type="ARBA" id="ARBA00022475"/>
    </source>
</evidence>
<keyword evidence="8 9" id="KW-0472">Membrane</keyword>
<comment type="subunit">
    <text evidence="9">Component of the Sec protein translocase complex. Heterotrimer consisting of SecY, SecE and SecG subunits. The heterotrimers can form oligomers, although 1 heterotrimer is thought to be able to translocate proteins. Interacts with the ribosome. Interacts with SecDF, and other proteins may be involved. Interacts with SecA.</text>
</comment>
<evidence type="ECO:0000256" key="6">
    <source>
        <dbReference type="ARBA" id="ARBA00022989"/>
    </source>
</evidence>
<evidence type="ECO:0000256" key="4">
    <source>
        <dbReference type="ARBA" id="ARBA00022692"/>
    </source>
</evidence>
<proteinExistence type="inferred from homology"/>
<keyword evidence="4 9" id="KW-0812">Transmembrane</keyword>
<evidence type="ECO:0000313" key="11">
    <source>
        <dbReference type="Proteomes" id="UP000178179"/>
    </source>
</evidence>
<accession>A0A1G1YY44</accession>
<dbReference type="Pfam" id="PF00584">
    <property type="entry name" value="SecE"/>
    <property type="match status" value="1"/>
</dbReference>
<evidence type="ECO:0000256" key="5">
    <source>
        <dbReference type="ARBA" id="ARBA00022927"/>
    </source>
</evidence>
<dbReference type="InterPro" id="IPR005807">
    <property type="entry name" value="SecE_bac"/>
</dbReference>
<dbReference type="GO" id="GO:0005886">
    <property type="term" value="C:plasma membrane"/>
    <property type="evidence" value="ECO:0007669"/>
    <property type="project" value="UniProtKB-SubCell"/>
</dbReference>
<dbReference type="GO" id="GO:0065002">
    <property type="term" value="P:intracellular protein transmembrane transport"/>
    <property type="evidence" value="ECO:0007669"/>
    <property type="project" value="UniProtKB-UniRule"/>
</dbReference>
<comment type="subcellular location">
    <subcellularLocation>
        <location evidence="9">Cell membrane</location>
        <topology evidence="9">Single-pass membrane protein</topology>
    </subcellularLocation>
    <subcellularLocation>
        <location evidence="1">Membrane</location>
    </subcellularLocation>
</comment>
<evidence type="ECO:0000256" key="1">
    <source>
        <dbReference type="ARBA" id="ARBA00004370"/>
    </source>
</evidence>
<dbReference type="Proteomes" id="UP000178179">
    <property type="component" value="Unassembled WGS sequence"/>
</dbReference>
<dbReference type="PANTHER" id="PTHR33910">
    <property type="entry name" value="PROTEIN TRANSLOCASE SUBUNIT SECE"/>
    <property type="match status" value="1"/>
</dbReference>
<organism evidence="10 11">
    <name type="scientific">Candidatus Colwellbacteria bacterium GWA2_46_10</name>
    <dbReference type="NCBI Taxonomy" id="1797684"/>
    <lineage>
        <taxon>Bacteria</taxon>
        <taxon>Candidatus Colwelliibacteriota</taxon>
    </lineage>
</organism>
<name>A0A1G1YY44_9BACT</name>
<protein>
    <recommendedName>
        <fullName evidence="9">Protein translocase subunit SecE</fullName>
    </recommendedName>
</protein>
<dbReference type="NCBIfam" id="TIGR00964">
    <property type="entry name" value="secE_bact"/>
    <property type="match status" value="1"/>
</dbReference>
<comment type="similarity">
    <text evidence="9">Belongs to the SecE/SEC61-gamma family.</text>
</comment>
<dbReference type="EMBL" id="MHIS01000013">
    <property type="protein sequence ID" value="OGY56570.1"/>
    <property type="molecule type" value="Genomic_DNA"/>
</dbReference>
<dbReference type="Gene3D" id="1.20.5.1030">
    <property type="entry name" value="Preprotein translocase secy subunit"/>
    <property type="match status" value="1"/>
</dbReference>
<dbReference type="GO" id="GO:0043952">
    <property type="term" value="P:protein transport by the Sec complex"/>
    <property type="evidence" value="ECO:0007669"/>
    <property type="project" value="UniProtKB-UniRule"/>
</dbReference>
<evidence type="ECO:0000256" key="2">
    <source>
        <dbReference type="ARBA" id="ARBA00022448"/>
    </source>
</evidence>
<keyword evidence="3 9" id="KW-1003">Cell membrane</keyword>
<evidence type="ECO:0000256" key="9">
    <source>
        <dbReference type="HAMAP-Rule" id="MF_00422"/>
    </source>
</evidence>
<evidence type="ECO:0000256" key="8">
    <source>
        <dbReference type="ARBA" id="ARBA00023136"/>
    </source>
</evidence>
<dbReference type="AlphaFoldDB" id="A0A1G1YY44"/>
<dbReference type="GO" id="GO:0006605">
    <property type="term" value="P:protein targeting"/>
    <property type="evidence" value="ECO:0007669"/>
    <property type="project" value="UniProtKB-UniRule"/>
</dbReference>
<gene>
    <name evidence="9" type="primary">secE</name>
    <name evidence="10" type="ORF">A2119_01550</name>
</gene>
<evidence type="ECO:0000313" key="10">
    <source>
        <dbReference type="EMBL" id="OGY56570.1"/>
    </source>
</evidence>
<dbReference type="PANTHER" id="PTHR33910:SF1">
    <property type="entry name" value="PROTEIN TRANSLOCASE SUBUNIT SECE"/>
    <property type="match status" value="1"/>
</dbReference>
<keyword evidence="2 9" id="KW-0813">Transport</keyword>